<feature type="region of interest" description="Disordered" evidence="1">
    <location>
        <begin position="52"/>
        <end position="101"/>
    </location>
</feature>
<organism evidence="2 3">
    <name type="scientific">Besnoitia besnoiti</name>
    <name type="common">Apicomplexan protozoan</name>
    <dbReference type="NCBI Taxonomy" id="94643"/>
    <lineage>
        <taxon>Eukaryota</taxon>
        <taxon>Sar</taxon>
        <taxon>Alveolata</taxon>
        <taxon>Apicomplexa</taxon>
        <taxon>Conoidasida</taxon>
        <taxon>Coccidia</taxon>
        <taxon>Eucoccidiorida</taxon>
        <taxon>Eimeriorina</taxon>
        <taxon>Sarcocystidae</taxon>
        <taxon>Besnoitia</taxon>
    </lineage>
</organism>
<feature type="region of interest" description="Disordered" evidence="1">
    <location>
        <begin position="154"/>
        <end position="225"/>
    </location>
</feature>
<dbReference type="EMBL" id="NWUJ01000005">
    <property type="protein sequence ID" value="PFH35081.1"/>
    <property type="molecule type" value="Genomic_DNA"/>
</dbReference>
<dbReference type="VEuPathDB" id="ToxoDB:BESB_059680"/>
<dbReference type="RefSeq" id="XP_029219090.1">
    <property type="nucleotide sequence ID" value="XM_029364382.1"/>
</dbReference>
<comment type="caution">
    <text evidence="2">The sequence shown here is derived from an EMBL/GenBank/DDBJ whole genome shotgun (WGS) entry which is preliminary data.</text>
</comment>
<feature type="compositionally biased region" description="Low complexity" evidence="1">
    <location>
        <begin position="156"/>
        <end position="171"/>
    </location>
</feature>
<keyword evidence="3" id="KW-1185">Reference proteome</keyword>
<dbReference type="AlphaFoldDB" id="A0A2A9MFP8"/>
<evidence type="ECO:0000313" key="2">
    <source>
        <dbReference type="EMBL" id="PFH35081.1"/>
    </source>
</evidence>
<evidence type="ECO:0000256" key="1">
    <source>
        <dbReference type="SAM" id="MobiDB-lite"/>
    </source>
</evidence>
<gene>
    <name evidence="2" type="ORF">BESB_059680</name>
</gene>
<dbReference type="Proteomes" id="UP000224006">
    <property type="component" value="Chromosome V"/>
</dbReference>
<protein>
    <submittedName>
        <fullName evidence="2">Uncharacterized protein</fullName>
    </submittedName>
</protein>
<proteinExistence type="predicted"/>
<sequence>MPWRCRPRSARKRDPRLLATSLDDALLQACLEFAACVYACARISSALKILNGGRGSDATKQDGDRPKPGAPAARQPADVSSERTPACPKTRPGGGERVARERDEMFAVMDRRGRCCLIKGVLAANEETAVSRLQLDWSGCLNKGFSSLWKVLAPPDSSSAHSANGADAGAARRGGVGHGGPTLAAASCRKRETKRQSPGSLWRRSRRSRAGESSFAATRRGAPFR</sequence>
<accession>A0A2A9MFP8</accession>
<name>A0A2A9MFP8_BESBE</name>
<reference evidence="2 3" key="1">
    <citation type="submission" date="2017-09" db="EMBL/GenBank/DDBJ databases">
        <title>Genome sequencing of Besnoitia besnoiti strain Bb-Ger1.</title>
        <authorList>
            <person name="Schares G."/>
            <person name="Venepally P."/>
            <person name="Lorenzi H.A."/>
        </authorList>
    </citation>
    <scope>NUCLEOTIDE SEQUENCE [LARGE SCALE GENOMIC DNA]</scope>
    <source>
        <strain evidence="2 3">Bb-Ger1</strain>
    </source>
</reference>
<dbReference type="KEGG" id="bbes:BESB_059680"/>
<dbReference type="GeneID" id="40310896"/>
<feature type="compositionally biased region" description="Basic and acidic residues" evidence="1">
    <location>
        <begin position="57"/>
        <end position="67"/>
    </location>
</feature>
<evidence type="ECO:0000313" key="3">
    <source>
        <dbReference type="Proteomes" id="UP000224006"/>
    </source>
</evidence>